<dbReference type="GO" id="GO:0005524">
    <property type="term" value="F:ATP binding"/>
    <property type="evidence" value="ECO:0007669"/>
    <property type="project" value="InterPro"/>
</dbReference>
<proteinExistence type="predicted"/>
<reference evidence="3 4" key="1">
    <citation type="journal article" date="2016" name="Nat. Commun.">
        <title>Thousands of microbial genomes shed light on interconnected biogeochemical processes in an aquifer system.</title>
        <authorList>
            <person name="Anantharaman K."/>
            <person name="Brown C.T."/>
            <person name="Hug L.A."/>
            <person name="Sharon I."/>
            <person name="Castelle C.J."/>
            <person name="Probst A.J."/>
            <person name="Thomas B.C."/>
            <person name="Singh A."/>
            <person name="Wilkins M.J."/>
            <person name="Karaoz U."/>
            <person name="Brodie E.L."/>
            <person name="Williams K.H."/>
            <person name="Hubbard S.S."/>
            <person name="Banfield J.F."/>
        </authorList>
    </citation>
    <scope>NUCLEOTIDE SEQUENCE [LARGE SCALE GENOMIC DNA]</scope>
</reference>
<dbReference type="EMBL" id="MHWD01000008">
    <property type="protein sequence ID" value="OHB04569.1"/>
    <property type="molecule type" value="Genomic_DNA"/>
</dbReference>
<dbReference type="Gene3D" id="1.10.189.10">
    <property type="entry name" value="Pyruvate Phosphate Dikinase, domain 2"/>
    <property type="match status" value="1"/>
</dbReference>
<dbReference type="InterPro" id="IPR002192">
    <property type="entry name" value="PPDK_AMP/ATP-bd"/>
</dbReference>
<feature type="domain" description="PEP-utilising enzyme mobile" evidence="1">
    <location>
        <begin position="408"/>
        <end position="486"/>
    </location>
</feature>
<dbReference type="Pfam" id="PF01326">
    <property type="entry name" value="PPDK_N"/>
    <property type="match status" value="1"/>
</dbReference>
<gene>
    <name evidence="3" type="ORF">A2920_01320</name>
</gene>
<dbReference type="InterPro" id="IPR013815">
    <property type="entry name" value="ATP_grasp_subdomain_1"/>
</dbReference>
<dbReference type="SUPFAM" id="SSF56059">
    <property type="entry name" value="Glutathione synthetase ATP-binding domain-like"/>
    <property type="match status" value="1"/>
</dbReference>
<feature type="domain" description="Pyruvate phosphate dikinase AMP/ATP-binding" evidence="2">
    <location>
        <begin position="58"/>
        <end position="276"/>
    </location>
</feature>
<dbReference type="Pfam" id="PF00391">
    <property type="entry name" value="PEP-utilizers"/>
    <property type="match status" value="1"/>
</dbReference>
<evidence type="ECO:0000313" key="4">
    <source>
        <dbReference type="Proteomes" id="UP000179283"/>
    </source>
</evidence>
<dbReference type="PANTHER" id="PTHR22931:SF9">
    <property type="entry name" value="PYRUVATE, PHOSPHATE DIKINASE 1, CHLOROPLASTIC"/>
    <property type="match status" value="1"/>
</dbReference>
<protein>
    <recommendedName>
        <fullName evidence="5">Pyruvate, phosphate dikinase</fullName>
    </recommendedName>
</protein>
<accession>A0A1G2U504</accession>
<evidence type="ECO:0000259" key="1">
    <source>
        <dbReference type="Pfam" id="PF00391"/>
    </source>
</evidence>
<comment type="caution">
    <text evidence="3">The sequence shown here is derived from an EMBL/GenBank/DDBJ whole genome shotgun (WGS) entry which is preliminary data.</text>
</comment>
<dbReference type="InterPro" id="IPR010121">
    <property type="entry name" value="Pyruvate_phosphate_dikinase"/>
</dbReference>
<evidence type="ECO:0000259" key="2">
    <source>
        <dbReference type="Pfam" id="PF01326"/>
    </source>
</evidence>
<evidence type="ECO:0000313" key="3">
    <source>
        <dbReference type="EMBL" id="OHB04569.1"/>
    </source>
</evidence>
<organism evidence="3 4">
    <name type="scientific">Candidatus Zambryskibacteria bacterium RIFCSPLOWO2_01_FULL_43_17</name>
    <dbReference type="NCBI Taxonomy" id="1802760"/>
    <lineage>
        <taxon>Bacteria</taxon>
        <taxon>Candidatus Zambryskiibacteriota</taxon>
    </lineage>
</organism>
<dbReference type="Gene3D" id="3.30.1490.20">
    <property type="entry name" value="ATP-grasp fold, A domain"/>
    <property type="match status" value="1"/>
</dbReference>
<dbReference type="InterPro" id="IPR036637">
    <property type="entry name" value="Phosphohistidine_dom_sf"/>
</dbReference>
<dbReference type="GO" id="GO:0050242">
    <property type="term" value="F:pyruvate, phosphate dikinase activity"/>
    <property type="evidence" value="ECO:0007669"/>
    <property type="project" value="InterPro"/>
</dbReference>
<dbReference type="Gene3D" id="3.30.470.20">
    <property type="entry name" value="ATP-grasp fold, B domain"/>
    <property type="match status" value="1"/>
</dbReference>
<dbReference type="Gene3D" id="1.20.80.30">
    <property type="match status" value="1"/>
</dbReference>
<sequence length="749" mass="82745">MARRNRQVVFFFREGDPTALQTFGGKGANLVKMRKAQFPVPPGFIVSTSVSRAFQQEGTLPERLEWQLNRAVTDLEKETRLKFGGKQPLLVSVRSGAPVSMPGMMDTVLNVGMNLEVLEHFIAYTGDAEFGHDTYRRFLMGFGTTVLGFGRSALENQMEKASTSQEAWIALREILKDALTDDPREQLRQAIVAVCKSWDSPRARDYRSLYDISSQMGTAVVVQAMVFGNRGDNSGSGVVFSRDVATGARKIYGEFAFNEQGESLVAGSQTPEDISALGEKDEELFATLSHFVKSIEQLERDAVDVEFTVENGKLYILQHRVAKRTVQAAVRIAVDMVREGLITEKDAVSRFSKDELEKIANPLKKFSPLHDLQQTKDRINGLAASPGAACGRVCFTSESAQILSRQGERVILVLPETSPDDFAGMLASSAIVTSRGGTTCHAAVVARALGIPAVVGTGVVIGDGSLQVGNKIVREGDTLSVDGSMGMVVADKLDLIESESSDEAGILLGWKRKHEKLVDLDLFNSNFSVNTILNDMYVLETIRQEQLNDELRKEVEACYDMALNHYAQIFATYLLAAVAGELRHGWHHLSAVDRESLGKWGVFHTSDRTQAQVTTVKRLLEFGGNDILAEFCEIAERTFEKFHATGFGGRPWAVIAQTVRMYLAGDINQTLFVDRVFDLRHNNGLAFDKHPMVSSLTDRTKLDRQLDIKRMVLEPAQRIKALLGMGRVSQEVLVLLNRTYPNPNGGRNS</sequence>
<dbReference type="InterPro" id="IPR018274">
    <property type="entry name" value="PEP_util_AS"/>
</dbReference>
<name>A0A1G2U504_9BACT</name>
<evidence type="ECO:0008006" key="5">
    <source>
        <dbReference type="Google" id="ProtNLM"/>
    </source>
</evidence>
<dbReference type="GO" id="GO:0016301">
    <property type="term" value="F:kinase activity"/>
    <property type="evidence" value="ECO:0007669"/>
    <property type="project" value="InterPro"/>
</dbReference>
<dbReference type="Gene3D" id="3.50.30.10">
    <property type="entry name" value="Phosphohistidine domain"/>
    <property type="match status" value="1"/>
</dbReference>
<dbReference type="PANTHER" id="PTHR22931">
    <property type="entry name" value="PHOSPHOENOLPYRUVATE DIKINASE-RELATED"/>
    <property type="match status" value="1"/>
</dbReference>
<dbReference type="SUPFAM" id="SSF52009">
    <property type="entry name" value="Phosphohistidine domain"/>
    <property type="match status" value="1"/>
</dbReference>
<dbReference type="Proteomes" id="UP000179283">
    <property type="component" value="Unassembled WGS sequence"/>
</dbReference>
<dbReference type="PROSITE" id="PS00370">
    <property type="entry name" value="PEP_ENZYMES_PHOS_SITE"/>
    <property type="match status" value="1"/>
</dbReference>
<dbReference type="AlphaFoldDB" id="A0A1G2U504"/>
<dbReference type="InterPro" id="IPR008279">
    <property type="entry name" value="PEP-util_enz_mobile_dom"/>
</dbReference>